<evidence type="ECO:0000256" key="1">
    <source>
        <dbReference type="SAM" id="MobiDB-lite"/>
    </source>
</evidence>
<gene>
    <name evidence="2" type="ORF">F2Q69_00013875</name>
</gene>
<proteinExistence type="predicted"/>
<feature type="compositionally biased region" description="Basic residues" evidence="1">
    <location>
        <begin position="7"/>
        <end position="24"/>
    </location>
</feature>
<name>A0A8S9QZN6_BRACR</name>
<evidence type="ECO:0000313" key="3">
    <source>
        <dbReference type="Proteomes" id="UP000712600"/>
    </source>
</evidence>
<dbReference type="EMBL" id="QGKX02000996">
    <property type="protein sequence ID" value="KAF3554785.1"/>
    <property type="molecule type" value="Genomic_DNA"/>
</dbReference>
<reference evidence="2" key="1">
    <citation type="submission" date="2019-12" db="EMBL/GenBank/DDBJ databases">
        <title>Genome sequencing and annotation of Brassica cretica.</title>
        <authorList>
            <person name="Studholme D.J."/>
            <person name="Sarris P."/>
        </authorList>
    </citation>
    <scope>NUCLEOTIDE SEQUENCE</scope>
    <source>
        <strain evidence="2">PFS-109/04</strain>
        <tissue evidence="2">Leaf</tissue>
    </source>
</reference>
<accession>A0A8S9QZN6</accession>
<feature type="region of interest" description="Disordered" evidence="1">
    <location>
        <begin position="1"/>
        <end position="54"/>
    </location>
</feature>
<dbReference type="Proteomes" id="UP000712600">
    <property type="component" value="Unassembled WGS sequence"/>
</dbReference>
<evidence type="ECO:0000313" key="2">
    <source>
        <dbReference type="EMBL" id="KAF3554785.1"/>
    </source>
</evidence>
<protein>
    <submittedName>
        <fullName evidence="2">Uncharacterized protein</fullName>
    </submittedName>
</protein>
<sequence>MGDRLFHPRGRLIRGRLPRGRHGRPASPSSRSLRATGTRLPPGRPVPRLSGLPRGDQLIILPGRHGAVGATLTKNPPVMSNVWLMLPLENYD</sequence>
<dbReference type="AlphaFoldDB" id="A0A8S9QZN6"/>
<feature type="compositionally biased region" description="Low complexity" evidence="1">
    <location>
        <begin position="25"/>
        <end position="35"/>
    </location>
</feature>
<organism evidence="2 3">
    <name type="scientific">Brassica cretica</name>
    <name type="common">Mustard</name>
    <dbReference type="NCBI Taxonomy" id="69181"/>
    <lineage>
        <taxon>Eukaryota</taxon>
        <taxon>Viridiplantae</taxon>
        <taxon>Streptophyta</taxon>
        <taxon>Embryophyta</taxon>
        <taxon>Tracheophyta</taxon>
        <taxon>Spermatophyta</taxon>
        <taxon>Magnoliopsida</taxon>
        <taxon>eudicotyledons</taxon>
        <taxon>Gunneridae</taxon>
        <taxon>Pentapetalae</taxon>
        <taxon>rosids</taxon>
        <taxon>malvids</taxon>
        <taxon>Brassicales</taxon>
        <taxon>Brassicaceae</taxon>
        <taxon>Brassiceae</taxon>
        <taxon>Brassica</taxon>
    </lineage>
</organism>
<comment type="caution">
    <text evidence="2">The sequence shown here is derived from an EMBL/GenBank/DDBJ whole genome shotgun (WGS) entry which is preliminary data.</text>
</comment>